<dbReference type="AlphaFoldDB" id="A0A2I0VDL4"/>
<evidence type="ECO:0000313" key="2">
    <source>
        <dbReference type="Proteomes" id="UP000233837"/>
    </source>
</evidence>
<dbReference type="Proteomes" id="UP000233837">
    <property type="component" value="Unassembled WGS sequence"/>
</dbReference>
<dbReference type="EMBL" id="KZ504666">
    <property type="protein sequence ID" value="PKU61498.1"/>
    <property type="molecule type" value="Genomic_DNA"/>
</dbReference>
<proteinExistence type="predicted"/>
<reference evidence="1 2" key="1">
    <citation type="journal article" date="2016" name="Sci. Rep.">
        <title>The Dendrobium catenatum Lindl. genome sequence provides insights into polysaccharide synthase, floral development and adaptive evolution.</title>
        <authorList>
            <person name="Zhang G.Q."/>
            <person name="Xu Q."/>
            <person name="Bian C."/>
            <person name="Tsai W.C."/>
            <person name="Yeh C.M."/>
            <person name="Liu K.W."/>
            <person name="Yoshida K."/>
            <person name="Zhang L.S."/>
            <person name="Chang S.B."/>
            <person name="Chen F."/>
            <person name="Shi Y."/>
            <person name="Su Y.Y."/>
            <person name="Zhang Y.Q."/>
            <person name="Chen L.J."/>
            <person name="Yin Y."/>
            <person name="Lin M."/>
            <person name="Huang H."/>
            <person name="Deng H."/>
            <person name="Wang Z.W."/>
            <person name="Zhu S.L."/>
            <person name="Zhao X."/>
            <person name="Deng C."/>
            <person name="Niu S.C."/>
            <person name="Huang J."/>
            <person name="Wang M."/>
            <person name="Liu G.H."/>
            <person name="Yang H.J."/>
            <person name="Xiao X.J."/>
            <person name="Hsiao Y.Y."/>
            <person name="Wu W.L."/>
            <person name="Chen Y.Y."/>
            <person name="Mitsuda N."/>
            <person name="Ohme-Takagi M."/>
            <person name="Luo Y.B."/>
            <person name="Van de Peer Y."/>
            <person name="Liu Z.J."/>
        </authorList>
    </citation>
    <scope>NUCLEOTIDE SEQUENCE [LARGE SCALE GENOMIC DNA]</scope>
    <source>
        <tissue evidence="1">The whole plant</tissue>
    </source>
</reference>
<sequence>MNRPFNSQNSSKVAVRRSAKPSFVTLLPKEVNGTASNEEVKIIFNLRMRKRGINPVKQLKNIRP</sequence>
<accession>A0A2I0VDL4</accession>
<reference evidence="1 2" key="2">
    <citation type="journal article" date="2017" name="Nature">
        <title>The Apostasia genome and the evolution of orchids.</title>
        <authorList>
            <person name="Zhang G.Q."/>
            <person name="Liu K.W."/>
            <person name="Li Z."/>
            <person name="Lohaus R."/>
            <person name="Hsiao Y.Y."/>
            <person name="Niu S.C."/>
            <person name="Wang J.Y."/>
            <person name="Lin Y.C."/>
            <person name="Xu Q."/>
            <person name="Chen L.J."/>
            <person name="Yoshida K."/>
            <person name="Fujiwara S."/>
            <person name="Wang Z.W."/>
            <person name="Zhang Y.Q."/>
            <person name="Mitsuda N."/>
            <person name="Wang M."/>
            <person name="Liu G.H."/>
            <person name="Pecoraro L."/>
            <person name="Huang H.X."/>
            <person name="Xiao X.J."/>
            <person name="Lin M."/>
            <person name="Wu X.Y."/>
            <person name="Wu W.L."/>
            <person name="Chen Y.Y."/>
            <person name="Chang S.B."/>
            <person name="Sakamoto S."/>
            <person name="Ohme-Takagi M."/>
            <person name="Yagi M."/>
            <person name="Zeng S.J."/>
            <person name="Shen C.Y."/>
            <person name="Yeh C.M."/>
            <person name="Luo Y.B."/>
            <person name="Tsai W.C."/>
            <person name="Van de Peer Y."/>
            <person name="Liu Z.J."/>
        </authorList>
    </citation>
    <scope>NUCLEOTIDE SEQUENCE [LARGE SCALE GENOMIC DNA]</scope>
    <source>
        <tissue evidence="1">The whole plant</tissue>
    </source>
</reference>
<evidence type="ECO:0000313" key="1">
    <source>
        <dbReference type="EMBL" id="PKU61498.1"/>
    </source>
</evidence>
<organism evidence="1 2">
    <name type="scientific">Dendrobium catenatum</name>
    <dbReference type="NCBI Taxonomy" id="906689"/>
    <lineage>
        <taxon>Eukaryota</taxon>
        <taxon>Viridiplantae</taxon>
        <taxon>Streptophyta</taxon>
        <taxon>Embryophyta</taxon>
        <taxon>Tracheophyta</taxon>
        <taxon>Spermatophyta</taxon>
        <taxon>Magnoliopsida</taxon>
        <taxon>Liliopsida</taxon>
        <taxon>Asparagales</taxon>
        <taxon>Orchidaceae</taxon>
        <taxon>Epidendroideae</taxon>
        <taxon>Malaxideae</taxon>
        <taxon>Dendrobiinae</taxon>
        <taxon>Dendrobium</taxon>
    </lineage>
</organism>
<name>A0A2I0VDL4_9ASPA</name>
<keyword evidence="2" id="KW-1185">Reference proteome</keyword>
<gene>
    <name evidence="1" type="ORF">MA16_Dca028977</name>
</gene>
<protein>
    <submittedName>
        <fullName evidence="1">Uncharacterized protein</fullName>
    </submittedName>
</protein>